<feature type="region of interest" description="Disordered" evidence="1">
    <location>
        <begin position="35"/>
        <end position="57"/>
    </location>
</feature>
<feature type="compositionally biased region" description="Pro residues" evidence="1">
    <location>
        <begin position="35"/>
        <end position="52"/>
    </location>
</feature>
<feature type="transmembrane region" description="Helical" evidence="2">
    <location>
        <begin position="7"/>
        <end position="29"/>
    </location>
</feature>
<keyword evidence="2" id="KW-0472">Membrane</keyword>
<dbReference type="EMBL" id="JAOYFB010000038">
    <property type="protein sequence ID" value="KAK4026091.1"/>
    <property type="molecule type" value="Genomic_DNA"/>
</dbReference>
<proteinExistence type="predicted"/>
<keyword evidence="4" id="KW-1185">Reference proteome</keyword>
<keyword evidence="2" id="KW-1133">Transmembrane helix</keyword>
<comment type="caution">
    <text evidence="3">The sequence shown here is derived from an EMBL/GenBank/DDBJ whole genome shotgun (WGS) entry which is preliminary data.</text>
</comment>
<evidence type="ECO:0000256" key="1">
    <source>
        <dbReference type="SAM" id="MobiDB-lite"/>
    </source>
</evidence>
<sequence length="154" mass="15977">MTNDANAIAIAIDIAIAIAIAIAITITIASPSESPSPSPLPLPQPPSSPLPSPSRSRFTEKSVTIGFGSANSPRRWWISPWIVLVGTGRCSAPWPWGGTVAAPKGFVPLGAVGNAPVGTSLCRCGDRFLGCAFPEWFLLPCQPGLVFGQVPPCS</sequence>
<dbReference type="Proteomes" id="UP001234178">
    <property type="component" value="Unassembled WGS sequence"/>
</dbReference>
<accession>A0ABR0ALW1</accession>
<evidence type="ECO:0000313" key="3">
    <source>
        <dbReference type="EMBL" id="KAK4026091.1"/>
    </source>
</evidence>
<name>A0ABR0ALW1_9CRUS</name>
<protein>
    <submittedName>
        <fullName evidence="3">Uncharacterized protein</fullName>
    </submittedName>
</protein>
<evidence type="ECO:0000313" key="4">
    <source>
        <dbReference type="Proteomes" id="UP001234178"/>
    </source>
</evidence>
<gene>
    <name evidence="3" type="ORF">OUZ56_015114</name>
</gene>
<organism evidence="3 4">
    <name type="scientific">Daphnia magna</name>
    <dbReference type="NCBI Taxonomy" id="35525"/>
    <lineage>
        <taxon>Eukaryota</taxon>
        <taxon>Metazoa</taxon>
        <taxon>Ecdysozoa</taxon>
        <taxon>Arthropoda</taxon>
        <taxon>Crustacea</taxon>
        <taxon>Branchiopoda</taxon>
        <taxon>Diplostraca</taxon>
        <taxon>Cladocera</taxon>
        <taxon>Anomopoda</taxon>
        <taxon>Daphniidae</taxon>
        <taxon>Daphnia</taxon>
    </lineage>
</organism>
<evidence type="ECO:0000256" key="2">
    <source>
        <dbReference type="SAM" id="Phobius"/>
    </source>
</evidence>
<reference evidence="3 4" key="1">
    <citation type="journal article" date="2023" name="Nucleic Acids Res.">
        <title>The hologenome of Daphnia magna reveals possible DNA methylation and microbiome-mediated evolution of the host genome.</title>
        <authorList>
            <person name="Chaturvedi A."/>
            <person name="Li X."/>
            <person name="Dhandapani V."/>
            <person name="Marshall H."/>
            <person name="Kissane S."/>
            <person name="Cuenca-Cambronero M."/>
            <person name="Asole G."/>
            <person name="Calvet F."/>
            <person name="Ruiz-Romero M."/>
            <person name="Marangio P."/>
            <person name="Guigo R."/>
            <person name="Rago D."/>
            <person name="Mirbahai L."/>
            <person name="Eastwood N."/>
            <person name="Colbourne J.K."/>
            <person name="Zhou J."/>
            <person name="Mallon E."/>
            <person name="Orsini L."/>
        </authorList>
    </citation>
    <scope>NUCLEOTIDE SEQUENCE [LARGE SCALE GENOMIC DNA]</scope>
    <source>
        <strain evidence="3">LRV0_1</strain>
    </source>
</reference>
<keyword evidence="2" id="KW-0812">Transmembrane</keyword>